<evidence type="ECO:0000313" key="16">
    <source>
        <dbReference type="Proteomes" id="UP000664800"/>
    </source>
</evidence>
<dbReference type="PROSITE" id="PS00189">
    <property type="entry name" value="LIPOYL"/>
    <property type="match status" value="1"/>
</dbReference>
<dbReference type="PRINTS" id="PR00368">
    <property type="entry name" value="FADPNR"/>
</dbReference>
<dbReference type="RefSeq" id="WP_276726977.1">
    <property type="nucleotide sequence ID" value="NZ_JAFKMR010000009.1"/>
</dbReference>
<sequence>MAIIEVKVPDIGDFKDVEVIEVLVKAGDQIAVDQSLVTVESDKASMEIPSSAAGVVKALRVKLGDKVSEGTVLLELDAAGAQAIAETTPAPPAPAASPTNTAPQTSPAPQAAAAFSGKVDVECDVLVLGAGPGGYSAAFRAADLGLKVVLVERYAALGGVCLNVGCIPSKALLHVAAVMDEAAHFADLGVEFGAPKVDRAKLAAHKAKEVGKLTGGLAAMAKMRKVTVVRGYGAFIDAHHVQVELTEGEGQNKTGATQTVGFQRAIIAAGSQAVRLPFLPDDPRIVDSTGALTLEQAPKNMLIVGGGIIGLEMGTVYSTLGARLDVVEMLDGLMPGADRDLVKVWQKLNAKRFDRMMLKTKTVAAQAKPDGIWVTFEGEGAPTEPQRYDLVLQAVGRAPNGRKIAADKAGVAVNERGFIPVDAQLRTNVPHIHAIGDIVGQPMLAHKAVHEGHVAAEVCAGELKGDDALAKSAFDARVIPSVAYTDPEIAWVGLTEDAAKAQGIAVTKGLFPWTASGRAIANGRDEGFTKLLFDKATHCIVGGGIVGTHAGDLISEIALAIEMGADAVDIGRTIHPHPTLGESVGLAAEAAEGSCTDLPPPRR</sequence>
<dbReference type="PROSITE" id="PS50968">
    <property type="entry name" value="BIOTINYL_LIPOYL"/>
    <property type="match status" value="1"/>
</dbReference>
<dbReference type="NCBIfam" id="TIGR01350">
    <property type="entry name" value="lipoamide_DH"/>
    <property type="match status" value="1"/>
</dbReference>
<dbReference type="PANTHER" id="PTHR22912">
    <property type="entry name" value="DISULFIDE OXIDOREDUCTASE"/>
    <property type="match status" value="1"/>
</dbReference>
<evidence type="ECO:0000256" key="10">
    <source>
        <dbReference type="ARBA" id="ARBA00023284"/>
    </source>
</evidence>
<dbReference type="Gene3D" id="2.40.50.100">
    <property type="match status" value="1"/>
</dbReference>
<comment type="similarity">
    <text evidence="2 12">Belongs to the class-I pyridine nucleotide-disulfide oxidoreductase family.</text>
</comment>
<feature type="region of interest" description="Disordered" evidence="13">
    <location>
        <begin position="88"/>
        <end position="111"/>
    </location>
</feature>
<comment type="cofactor">
    <cofactor evidence="12">
        <name>FAD</name>
        <dbReference type="ChEBI" id="CHEBI:57692"/>
    </cofactor>
    <text evidence="12">Binds 1 FAD per subunit.</text>
</comment>
<dbReference type="GO" id="GO:0050660">
    <property type="term" value="F:flavin adenine dinucleotide binding"/>
    <property type="evidence" value="ECO:0007669"/>
    <property type="project" value="InterPro"/>
</dbReference>
<organism evidence="15 16">
    <name type="scientific">Thiomonas arsenitoxydans (strain DSM 22701 / CIP 110005 / 3As)</name>
    <dbReference type="NCBI Taxonomy" id="426114"/>
    <lineage>
        <taxon>Bacteria</taxon>
        <taxon>Pseudomonadati</taxon>
        <taxon>Pseudomonadota</taxon>
        <taxon>Betaproteobacteria</taxon>
        <taxon>Burkholderiales</taxon>
        <taxon>Thiomonas</taxon>
    </lineage>
</organism>
<keyword evidence="7 12" id="KW-0560">Oxidoreductase</keyword>
<evidence type="ECO:0000256" key="2">
    <source>
        <dbReference type="ARBA" id="ARBA00007532"/>
    </source>
</evidence>
<name>A0A8I1SUR8_THIA3</name>
<evidence type="ECO:0000256" key="1">
    <source>
        <dbReference type="ARBA" id="ARBA00001938"/>
    </source>
</evidence>
<dbReference type="Pfam" id="PF02852">
    <property type="entry name" value="Pyr_redox_dim"/>
    <property type="match status" value="1"/>
</dbReference>
<keyword evidence="6 12" id="KW-0274">FAD</keyword>
<dbReference type="Proteomes" id="UP000664800">
    <property type="component" value="Unassembled WGS sequence"/>
</dbReference>
<comment type="miscellaneous">
    <text evidence="12">The active site is a redox-active disulfide bond.</text>
</comment>
<dbReference type="Gene3D" id="3.50.50.60">
    <property type="entry name" value="FAD/NAD(P)-binding domain"/>
    <property type="match status" value="2"/>
</dbReference>
<evidence type="ECO:0000256" key="13">
    <source>
        <dbReference type="SAM" id="MobiDB-lite"/>
    </source>
</evidence>
<dbReference type="GO" id="GO:0006103">
    <property type="term" value="P:2-oxoglutarate metabolic process"/>
    <property type="evidence" value="ECO:0007669"/>
    <property type="project" value="TreeGrafter"/>
</dbReference>
<dbReference type="InterPro" id="IPR000089">
    <property type="entry name" value="Biotin_lipoyl"/>
</dbReference>
<evidence type="ECO:0000256" key="3">
    <source>
        <dbReference type="ARBA" id="ARBA00012608"/>
    </source>
</evidence>
<reference evidence="15" key="1">
    <citation type="submission" date="2021-02" db="EMBL/GenBank/DDBJ databases">
        <title>Thiocyanate and organic carbon inputs drive convergent selection for specific autotrophic Afipia and Thiobacillus strains within complex microbiomes.</title>
        <authorList>
            <person name="Huddy R.J."/>
            <person name="Sachdeva R."/>
            <person name="Kadzinga F."/>
            <person name="Kantor R.S."/>
            <person name="Harrison S.T.L."/>
            <person name="Banfield J.F."/>
        </authorList>
    </citation>
    <scope>NUCLEOTIDE SEQUENCE</scope>
    <source>
        <strain evidence="15">SCN18_13_7_16_R3_B_64_19</strain>
    </source>
</reference>
<evidence type="ECO:0000256" key="9">
    <source>
        <dbReference type="ARBA" id="ARBA00023157"/>
    </source>
</evidence>
<evidence type="ECO:0000256" key="4">
    <source>
        <dbReference type="ARBA" id="ARBA00022630"/>
    </source>
</evidence>
<keyword evidence="4 12" id="KW-0285">Flavoprotein</keyword>
<comment type="cofactor">
    <cofactor evidence="1">
        <name>(R)-lipoate</name>
        <dbReference type="ChEBI" id="CHEBI:83088"/>
    </cofactor>
</comment>
<comment type="catalytic activity">
    <reaction evidence="11 12">
        <text>N(6)-[(R)-dihydrolipoyl]-L-lysyl-[protein] + NAD(+) = N(6)-[(R)-lipoyl]-L-lysyl-[protein] + NADH + H(+)</text>
        <dbReference type="Rhea" id="RHEA:15045"/>
        <dbReference type="Rhea" id="RHEA-COMP:10474"/>
        <dbReference type="Rhea" id="RHEA-COMP:10475"/>
        <dbReference type="ChEBI" id="CHEBI:15378"/>
        <dbReference type="ChEBI" id="CHEBI:57540"/>
        <dbReference type="ChEBI" id="CHEBI:57945"/>
        <dbReference type="ChEBI" id="CHEBI:83099"/>
        <dbReference type="ChEBI" id="CHEBI:83100"/>
        <dbReference type="EC" id="1.8.1.4"/>
    </reaction>
</comment>
<dbReference type="FunFam" id="2.40.50.100:FF:000009">
    <property type="entry name" value="Acetyltransferase component of pyruvate dehydrogenase complex"/>
    <property type="match status" value="1"/>
</dbReference>
<dbReference type="InterPro" id="IPR050151">
    <property type="entry name" value="Class-I_Pyr_Nuc-Dis_Oxidored"/>
</dbReference>
<keyword evidence="9" id="KW-1015">Disulfide bond</keyword>
<evidence type="ECO:0000256" key="6">
    <source>
        <dbReference type="ARBA" id="ARBA00022827"/>
    </source>
</evidence>
<proteinExistence type="inferred from homology"/>
<dbReference type="EC" id="1.8.1.4" evidence="3 12"/>
<evidence type="ECO:0000256" key="7">
    <source>
        <dbReference type="ARBA" id="ARBA00023002"/>
    </source>
</evidence>
<evidence type="ECO:0000256" key="5">
    <source>
        <dbReference type="ARBA" id="ARBA00022823"/>
    </source>
</evidence>
<keyword evidence="10 12" id="KW-0676">Redox-active center</keyword>
<dbReference type="FunFam" id="3.30.390.30:FF:000001">
    <property type="entry name" value="Dihydrolipoyl dehydrogenase"/>
    <property type="match status" value="1"/>
</dbReference>
<dbReference type="InterPro" id="IPR004099">
    <property type="entry name" value="Pyr_nucl-diS_OxRdtase_dimer"/>
</dbReference>
<dbReference type="InterPro" id="IPR036188">
    <property type="entry name" value="FAD/NAD-bd_sf"/>
</dbReference>
<dbReference type="Pfam" id="PF00364">
    <property type="entry name" value="Biotin_lipoyl"/>
    <property type="match status" value="1"/>
</dbReference>
<evidence type="ECO:0000259" key="14">
    <source>
        <dbReference type="PROSITE" id="PS50968"/>
    </source>
</evidence>
<dbReference type="SUPFAM" id="SSF51230">
    <property type="entry name" value="Single hybrid motif"/>
    <property type="match status" value="1"/>
</dbReference>
<gene>
    <name evidence="15" type="primary">lpdA</name>
    <name evidence="15" type="ORF">J0I24_00945</name>
</gene>
<dbReference type="PROSITE" id="PS00076">
    <property type="entry name" value="PYRIDINE_REDOX_1"/>
    <property type="match status" value="1"/>
</dbReference>
<dbReference type="PANTHER" id="PTHR22912:SF160">
    <property type="entry name" value="DIHYDROLIPOYL DEHYDROGENASE"/>
    <property type="match status" value="1"/>
</dbReference>
<keyword evidence="5" id="KW-0450">Lipoyl</keyword>
<evidence type="ECO:0000256" key="8">
    <source>
        <dbReference type="ARBA" id="ARBA00023027"/>
    </source>
</evidence>
<dbReference type="InterPro" id="IPR023753">
    <property type="entry name" value="FAD/NAD-binding_dom"/>
</dbReference>
<dbReference type="InterPro" id="IPR011053">
    <property type="entry name" value="Single_hybrid_motif"/>
</dbReference>
<dbReference type="InterPro" id="IPR012999">
    <property type="entry name" value="Pyr_OxRdtase_I_AS"/>
</dbReference>
<dbReference type="PRINTS" id="PR00411">
    <property type="entry name" value="PNDRDTASEI"/>
</dbReference>
<keyword evidence="8 12" id="KW-0520">NAD</keyword>
<comment type="caution">
    <text evidence="15">The sequence shown here is derived from an EMBL/GenBank/DDBJ whole genome shotgun (WGS) entry which is preliminary data.</text>
</comment>
<evidence type="ECO:0000313" key="15">
    <source>
        <dbReference type="EMBL" id="MBN8742853.1"/>
    </source>
</evidence>
<dbReference type="Pfam" id="PF07992">
    <property type="entry name" value="Pyr_redox_2"/>
    <property type="match status" value="1"/>
</dbReference>
<dbReference type="EMBL" id="JAFKMR010000009">
    <property type="protein sequence ID" value="MBN8742853.1"/>
    <property type="molecule type" value="Genomic_DNA"/>
</dbReference>
<feature type="compositionally biased region" description="Low complexity" evidence="13">
    <location>
        <begin position="96"/>
        <end position="111"/>
    </location>
</feature>
<dbReference type="CDD" id="cd06849">
    <property type="entry name" value="lipoyl_domain"/>
    <property type="match status" value="1"/>
</dbReference>
<dbReference type="GO" id="GO:0004148">
    <property type="term" value="F:dihydrolipoyl dehydrogenase (NADH) activity"/>
    <property type="evidence" value="ECO:0007669"/>
    <property type="project" value="UniProtKB-EC"/>
</dbReference>
<evidence type="ECO:0000256" key="12">
    <source>
        <dbReference type="RuleBase" id="RU003692"/>
    </source>
</evidence>
<dbReference type="Gene3D" id="3.30.390.30">
    <property type="match status" value="1"/>
</dbReference>
<dbReference type="InterPro" id="IPR003016">
    <property type="entry name" value="2-oxoA_DH_lipoyl-BS"/>
</dbReference>
<evidence type="ECO:0000256" key="11">
    <source>
        <dbReference type="ARBA" id="ARBA00049187"/>
    </source>
</evidence>
<dbReference type="InterPro" id="IPR016156">
    <property type="entry name" value="FAD/NAD-linked_Rdtase_dimer_sf"/>
</dbReference>
<dbReference type="AlphaFoldDB" id="A0A8I1SUR8"/>
<dbReference type="SUPFAM" id="SSF51905">
    <property type="entry name" value="FAD/NAD(P)-binding domain"/>
    <property type="match status" value="1"/>
</dbReference>
<dbReference type="SUPFAM" id="SSF55424">
    <property type="entry name" value="FAD/NAD-linked reductases, dimerisation (C-terminal) domain"/>
    <property type="match status" value="1"/>
</dbReference>
<dbReference type="InterPro" id="IPR006258">
    <property type="entry name" value="Lipoamide_DH"/>
</dbReference>
<feature type="domain" description="Lipoyl-binding" evidence="14">
    <location>
        <begin position="3"/>
        <end position="77"/>
    </location>
</feature>
<accession>A0A8I1SUR8</accession>
<protein>
    <recommendedName>
        <fullName evidence="3 12">Dihydrolipoyl dehydrogenase</fullName>
        <ecNumber evidence="3 12">1.8.1.4</ecNumber>
    </recommendedName>
</protein>